<sequence>MGCGGSKEAHDGGDARIRPAANYQNSGPPPQMAPQGGPYEVAQPQSAAEVRRQKMVKGGIVAGIMSLAI</sequence>
<proteinExistence type="predicted"/>
<evidence type="ECO:0000313" key="5">
    <source>
        <dbReference type="Proteomes" id="UP000784919"/>
    </source>
</evidence>
<gene>
    <name evidence="3" type="ORF">E4U56_003287</name>
    <name evidence="2" type="ORF">E4U57_003373</name>
</gene>
<dbReference type="Proteomes" id="UP000784919">
    <property type="component" value="Unassembled WGS sequence"/>
</dbReference>
<evidence type="ECO:0000313" key="3">
    <source>
        <dbReference type="EMBL" id="KAG5962604.1"/>
    </source>
</evidence>
<reference evidence="3 4" key="1">
    <citation type="journal article" date="2020" name="bioRxiv">
        <title>Whole genome comparisons of ergot fungi reveals the divergence and evolution of species within the genus Claviceps are the result of varying mechanisms driving genome evolution and host range expansion.</title>
        <authorList>
            <person name="Wyka S.A."/>
            <person name="Mondo S.J."/>
            <person name="Liu M."/>
            <person name="Dettman J."/>
            <person name="Nalam V."/>
            <person name="Broders K.D."/>
        </authorList>
    </citation>
    <scope>NUCLEOTIDE SEQUENCE</scope>
    <source>
        <strain evidence="3">CCC 1102</strain>
        <strain evidence="2 4">LM583</strain>
    </source>
</reference>
<keyword evidence="4" id="KW-1185">Reference proteome</keyword>
<protein>
    <submittedName>
        <fullName evidence="3">Uncharacterized protein</fullName>
    </submittedName>
</protein>
<feature type="compositionally biased region" description="Basic and acidic residues" evidence="1">
    <location>
        <begin position="7"/>
        <end position="17"/>
    </location>
</feature>
<organism evidence="3 5">
    <name type="scientific">Claviceps arundinis</name>
    <dbReference type="NCBI Taxonomy" id="1623583"/>
    <lineage>
        <taxon>Eukaryota</taxon>
        <taxon>Fungi</taxon>
        <taxon>Dikarya</taxon>
        <taxon>Ascomycota</taxon>
        <taxon>Pezizomycotina</taxon>
        <taxon>Sordariomycetes</taxon>
        <taxon>Hypocreomycetidae</taxon>
        <taxon>Hypocreales</taxon>
        <taxon>Clavicipitaceae</taxon>
        <taxon>Claviceps</taxon>
    </lineage>
</organism>
<evidence type="ECO:0000256" key="1">
    <source>
        <dbReference type="SAM" id="MobiDB-lite"/>
    </source>
</evidence>
<dbReference type="EMBL" id="SRPR01000252">
    <property type="protein sequence ID" value="KAG5955547.1"/>
    <property type="molecule type" value="Genomic_DNA"/>
</dbReference>
<comment type="caution">
    <text evidence="3">The sequence shown here is derived from an EMBL/GenBank/DDBJ whole genome shotgun (WGS) entry which is preliminary data.</text>
</comment>
<name>A0A9P7MP60_9HYPO</name>
<dbReference type="Proteomes" id="UP000742024">
    <property type="component" value="Unassembled WGS sequence"/>
</dbReference>
<dbReference type="EMBL" id="SRPS01000217">
    <property type="protein sequence ID" value="KAG5962604.1"/>
    <property type="molecule type" value="Genomic_DNA"/>
</dbReference>
<evidence type="ECO:0000313" key="2">
    <source>
        <dbReference type="EMBL" id="KAG5955547.1"/>
    </source>
</evidence>
<accession>A0A9P7MP60</accession>
<dbReference type="AlphaFoldDB" id="A0A9P7MP60"/>
<feature type="region of interest" description="Disordered" evidence="1">
    <location>
        <begin position="1"/>
        <end position="46"/>
    </location>
</feature>
<dbReference type="OrthoDB" id="10394581at2759"/>
<evidence type="ECO:0000313" key="4">
    <source>
        <dbReference type="Proteomes" id="UP000742024"/>
    </source>
</evidence>